<evidence type="ECO:0008006" key="4">
    <source>
        <dbReference type="Google" id="ProtNLM"/>
    </source>
</evidence>
<keyword evidence="1" id="KW-0812">Transmembrane</keyword>
<accession>A0ABZ0SLF5</accession>
<evidence type="ECO:0000256" key="1">
    <source>
        <dbReference type="SAM" id="Phobius"/>
    </source>
</evidence>
<feature type="transmembrane region" description="Helical" evidence="1">
    <location>
        <begin position="25"/>
        <end position="41"/>
    </location>
</feature>
<dbReference type="Proteomes" id="UP001323798">
    <property type="component" value="Chromosome"/>
</dbReference>
<feature type="transmembrane region" description="Helical" evidence="1">
    <location>
        <begin position="177"/>
        <end position="195"/>
    </location>
</feature>
<dbReference type="SUPFAM" id="SSF103473">
    <property type="entry name" value="MFS general substrate transporter"/>
    <property type="match status" value="1"/>
</dbReference>
<dbReference type="EMBL" id="CP139368">
    <property type="protein sequence ID" value="WPR89948.1"/>
    <property type="molecule type" value="Genomic_DNA"/>
</dbReference>
<feature type="transmembrane region" description="Helical" evidence="1">
    <location>
        <begin position="47"/>
        <end position="64"/>
    </location>
</feature>
<gene>
    <name evidence="2" type="ORF">SM116_01290</name>
</gene>
<feature type="transmembrane region" description="Helical" evidence="1">
    <location>
        <begin position="76"/>
        <end position="93"/>
    </location>
</feature>
<keyword evidence="1" id="KW-0472">Membrane</keyword>
<feature type="transmembrane region" description="Helical" evidence="1">
    <location>
        <begin position="136"/>
        <end position="157"/>
    </location>
</feature>
<name>A0ABZ0SLF5_9MICO</name>
<dbReference type="RefSeq" id="WP_320942662.1">
    <property type="nucleotide sequence ID" value="NZ_BAABEU010000003.1"/>
</dbReference>
<reference evidence="2 3" key="1">
    <citation type="submission" date="2023-11" db="EMBL/GenBank/DDBJ databases">
        <title>Genome sequence of Microbacterium rhizosphaerae KACC 19337.</title>
        <authorList>
            <person name="Choi H."/>
            <person name="Kim S."/>
            <person name="Kim Y."/>
            <person name="Kwon S.-W."/>
            <person name="Heo J."/>
        </authorList>
    </citation>
    <scope>NUCLEOTIDE SEQUENCE [LARGE SCALE GENOMIC DNA]</scope>
    <source>
        <strain evidence="2 3">KACC 19337</strain>
    </source>
</reference>
<evidence type="ECO:0000313" key="3">
    <source>
        <dbReference type="Proteomes" id="UP001323798"/>
    </source>
</evidence>
<feature type="transmembrane region" description="Helical" evidence="1">
    <location>
        <begin position="99"/>
        <end position="116"/>
    </location>
</feature>
<evidence type="ECO:0000313" key="2">
    <source>
        <dbReference type="EMBL" id="WPR89948.1"/>
    </source>
</evidence>
<keyword evidence="3" id="KW-1185">Reference proteome</keyword>
<protein>
    <recommendedName>
        <fullName evidence="4">DUF3159 domain-containing protein</fullName>
    </recommendedName>
</protein>
<organism evidence="2 3">
    <name type="scientific">Microbacterium rhizosphaerae</name>
    <dbReference type="NCBI Taxonomy" id="1678237"/>
    <lineage>
        <taxon>Bacteria</taxon>
        <taxon>Bacillati</taxon>
        <taxon>Actinomycetota</taxon>
        <taxon>Actinomycetes</taxon>
        <taxon>Micrococcales</taxon>
        <taxon>Microbacteriaceae</taxon>
        <taxon>Microbacterium</taxon>
    </lineage>
</organism>
<dbReference type="InterPro" id="IPR036259">
    <property type="entry name" value="MFS_trans_sf"/>
</dbReference>
<keyword evidence="1" id="KW-1133">Transmembrane helix</keyword>
<proteinExistence type="predicted"/>
<sequence length="201" mass="21693">MSSQPASEDHAAEAVRRRRPRWSEFAWIGVLAAIGIVQVIRHQWFDAAIYGLVVALLVADAMGLLPDRARSRSRPLRSMLIAALACGLVLSIAPRHSAVMMAAMVIIGVSAATAAWPGTREPARHWPQGIVRLARAWALCVIAGCVWELGEFIATRIAPHQTADSMSDIANPALSTAVGQIAFAIVWLAAGVWLLRRGKHP</sequence>